<reference evidence="1" key="1">
    <citation type="journal article" date="2022" name="bioRxiv">
        <title>Population genetic analysis of Ophidiomyces ophidiicola, the causative agent of snake fungal disease, indicates recent introductions to the USA.</title>
        <authorList>
            <person name="Ladner J.T."/>
            <person name="Palmer J.M."/>
            <person name="Ettinger C.L."/>
            <person name="Stajich J.E."/>
            <person name="Farrell T.M."/>
            <person name="Glorioso B.M."/>
            <person name="Lawson B."/>
            <person name="Price S.J."/>
            <person name="Stengle A.G."/>
            <person name="Grear D.A."/>
            <person name="Lorch J.M."/>
        </authorList>
    </citation>
    <scope>NUCLEOTIDE SEQUENCE</scope>
    <source>
        <strain evidence="1">NWHC 24266-5</strain>
    </source>
</reference>
<sequence length="384" mass="41543">DSDADRLRSSVELPPLRDHFKQDAIPAFSPRPPRELLPSILAHSPPGRSSTLPPIQRRDKLARPRKGSLSAARRGKHERTRSKELARRNSLSDRKALSAEPQTAAWVQGKRWEDLIEAATSATEVDDDRDHTPAPHSPSFRSLASVTSAPSTQKHRSSLPPAYQSTPGLPSAQSSYRQFGPLSYTASPLQKALTPPPYEHGGPPDTDLEPFPSVESSLDSNSSISGKNFHFSAAGLPPLADSSPVQPPRPGTSAYPPSSHPHQLQPHIRNRIHHRLSNPTPLSSHSGKDVHVYCAGCARPWPLRDCLACTECICAACRECVSLLPGATGASPPSILNPTSNPGNNGLSGHNGITGTRLHLPARRGCPSCGVIGRKWKHFQLDFR</sequence>
<proteinExistence type="predicted"/>
<name>A0ACB8URA0_9EURO</name>
<dbReference type="EMBL" id="JALBCA010000102">
    <property type="protein sequence ID" value="KAI2383008.1"/>
    <property type="molecule type" value="Genomic_DNA"/>
</dbReference>
<organism evidence="1">
    <name type="scientific">Ophidiomyces ophidiicola</name>
    <dbReference type="NCBI Taxonomy" id="1387563"/>
    <lineage>
        <taxon>Eukaryota</taxon>
        <taxon>Fungi</taxon>
        <taxon>Dikarya</taxon>
        <taxon>Ascomycota</taxon>
        <taxon>Pezizomycotina</taxon>
        <taxon>Eurotiomycetes</taxon>
        <taxon>Eurotiomycetidae</taxon>
        <taxon>Onygenales</taxon>
        <taxon>Onygenaceae</taxon>
        <taxon>Ophidiomyces</taxon>
    </lineage>
</organism>
<accession>A0ACB8URA0</accession>
<feature type="non-terminal residue" evidence="1">
    <location>
        <position position="1"/>
    </location>
</feature>
<comment type="caution">
    <text evidence="1">The sequence shown here is derived from an EMBL/GenBank/DDBJ whole genome shotgun (WGS) entry which is preliminary data.</text>
</comment>
<gene>
    <name evidence="1" type="ORF">LOY88_005577</name>
</gene>
<evidence type="ECO:0000313" key="1">
    <source>
        <dbReference type="EMBL" id="KAI2383008.1"/>
    </source>
</evidence>
<protein>
    <submittedName>
        <fullName evidence="1">Uncharacterized protein</fullName>
    </submittedName>
</protein>